<evidence type="ECO:0000256" key="5">
    <source>
        <dbReference type="PIRSR" id="PIRSR601019-1"/>
    </source>
</evidence>
<keyword evidence="1 6" id="KW-0479">Metal-binding</keyword>
<dbReference type="PROSITE" id="PS51882">
    <property type="entry name" value="G_ALPHA"/>
    <property type="match status" value="1"/>
</dbReference>
<feature type="binding site" evidence="5">
    <location>
        <begin position="394"/>
        <end position="397"/>
    </location>
    <ligand>
        <name>GTP</name>
        <dbReference type="ChEBI" id="CHEBI:37565"/>
    </ligand>
</feature>
<dbReference type="GO" id="GO:0005525">
    <property type="term" value="F:GTP binding"/>
    <property type="evidence" value="ECO:0007669"/>
    <property type="project" value="UniProtKB-KW"/>
</dbReference>
<name>A0A409XSJ9_PSICY</name>
<dbReference type="Gene3D" id="3.40.50.300">
    <property type="entry name" value="P-loop containing nucleotide triphosphate hydrolases"/>
    <property type="match status" value="1"/>
</dbReference>
<reference evidence="8 9" key="1">
    <citation type="journal article" date="2018" name="Evol. Lett.">
        <title>Horizontal gene cluster transfer increased hallucinogenic mushroom diversity.</title>
        <authorList>
            <person name="Reynolds H.T."/>
            <person name="Vijayakumar V."/>
            <person name="Gluck-Thaler E."/>
            <person name="Korotkin H.B."/>
            <person name="Matheny P.B."/>
            <person name="Slot J.C."/>
        </authorList>
    </citation>
    <scope>NUCLEOTIDE SEQUENCE [LARGE SCALE GENOMIC DNA]</scope>
    <source>
        <strain evidence="8 9">2631</strain>
    </source>
</reference>
<dbReference type="STRING" id="93625.A0A409XSJ9"/>
<feature type="region of interest" description="Disordered" evidence="7">
    <location>
        <begin position="1"/>
        <end position="60"/>
    </location>
</feature>
<keyword evidence="6" id="KW-0460">Magnesium</keyword>
<keyword evidence="4" id="KW-0807">Transducer</keyword>
<dbReference type="GO" id="GO:0007188">
    <property type="term" value="P:adenylate cyclase-modulating G protein-coupled receptor signaling pathway"/>
    <property type="evidence" value="ECO:0007669"/>
    <property type="project" value="TreeGrafter"/>
</dbReference>
<keyword evidence="9" id="KW-1185">Reference proteome</keyword>
<sequence>MSKFFRRASDDDEDPITLALAPPENETPAGRQERLAAEAEARKRSEAIDEEIHRQKMEKKRGPKSVRILLLGKSTTLKNFQLLNSPKAFRHERASWRAVVQLNVVRSVRLILDTITDAHAATNASPSSAMLAIPRPRTESIDSGSLQVRLNPELLKLRMRLLPLQQVEEALLRKMTPAGSAEFEATHLSPATNLPYSTRAGKFREVAINSTAHWKGAFGRLMATARASIDSAADIDFEDPNDPGVILHACADDMIQLWNDPTVKELLVANKIRLESMAGFFLDSISRVTALRYVPTDDDILRARLKTLGVSEHRFKLKTGNMLHHDWRIYDVGAAWVPFFDDMDAIIFLAPISGFDEVLLEDPTVNKLEDSLILWKHLVKNPVLKNTELVLFLNKTDLLKAKLESGIQFGNFVTSFGTRRNDYESASKYMRKKFGELEENVSTFVYRHN</sequence>
<dbReference type="AlphaFoldDB" id="A0A409XSJ9"/>
<evidence type="ECO:0000256" key="4">
    <source>
        <dbReference type="ARBA" id="ARBA00023224"/>
    </source>
</evidence>
<dbReference type="SUPFAM" id="SSF47895">
    <property type="entry name" value="Transducin (alpha subunit), insertion domain"/>
    <property type="match status" value="1"/>
</dbReference>
<accession>A0A409XSJ9</accession>
<dbReference type="GO" id="GO:0001664">
    <property type="term" value="F:G protein-coupled receptor binding"/>
    <property type="evidence" value="ECO:0007669"/>
    <property type="project" value="TreeGrafter"/>
</dbReference>
<dbReference type="EMBL" id="NHYD01000644">
    <property type="protein sequence ID" value="PPQ93666.1"/>
    <property type="molecule type" value="Genomic_DNA"/>
</dbReference>
<dbReference type="PRINTS" id="PR00318">
    <property type="entry name" value="GPROTEINA"/>
</dbReference>
<keyword evidence="3 5" id="KW-0342">GTP-binding</keyword>
<dbReference type="GO" id="GO:0003924">
    <property type="term" value="F:GTPase activity"/>
    <property type="evidence" value="ECO:0007669"/>
    <property type="project" value="InterPro"/>
</dbReference>
<evidence type="ECO:0000256" key="2">
    <source>
        <dbReference type="ARBA" id="ARBA00022741"/>
    </source>
</evidence>
<dbReference type="GO" id="GO:0005834">
    <property type="term" value="C:heterotrimeric G-protein complex"/>
    <property type="evidence" value="ECO:0007669"/>
    <property type="project" value="TreeGrafter"/>
</dbReference>
<evidence type="ECO:0000256" key="7">
    <source>
        <dbReference type="SAM" id="MobiDB-lite"/>
    </source>
</evidence>
<evidence type="ECO:0000256" key="6">
    <source>
        <dbReference type="PIRSR" id="PIRSR601019-2"/>
    </source>
</evidence>
<dbReference type="FunFam" id="3.40.50.300:FF:000692">
    <property type="entry name" value="Guanine nucleotide-binding protein subunit alpha"/>
    <property type="match status" value="1"/>
</dbReference>
<evidence type="ECO:0008006" key="10">
    <source>
        <dbReference type="Google" id="ProtNLM"/>
    </source>
</evidence>
<comment type="caution">
    <text evidence="8">The sequence shown here is derived from an EMBL/GenBank/DDBJ whole genome shotgun (WGS) entry which is preliminary data.</text>
</comment>
<dbReference type="Pfam" id="PF00503">
    <property type="entry name" value="G-alpha"/>
    <property type="match status" value="1"/>
</dbReference>
<dbReference type="GO" id="GO:0046872">
    <property type="term" value="F:metal ion binding"/>
    <property type="evidence" value="ECO:0007669"/>
    <property type="project" value="UniProtKB-KW"/>
</dbReference>
<evidence type="ECO:0000313" key="8">
    <source>
        <dbReference type="EMBL" id="PPQ93666.1"/>
    </source>
</evidence>
<dbReference type="GO" id="GO:0005737">
    <property type="term" value="C:cytoplasm"/>
    <property type="evidence" value="ECO:0007669"/>
    <property type="project" value="TreeGrafter"/>
</dbReference>
<feature type="binding site" evidence="5">
    <location>
        <begin position="301"/>
        <end position="307"/>
    </location>
    <ligand>
        <name>GTP</name>
        <dbReference type="ChEBI" id="CHEBI:37565"/>
    </ligand>
</feature>
<protein>
    <recommendedName>
        <fullName evidence="10">G-alpha-domain-containing protein</fullName>
    </recommendedName>
</protein>
<dbReference type="PANTHER" id="PTHR10218:SF360">
    <property type="entry name" value="GUANINE NUCLEOTIDE-BINDING PROTEIN SUBUNIT ALPHA HOMOLOG"/>
    <property type="match status" value="1"/>
</dbReference>
<dbReference type="InterPro" id="IPR027417">
    <property type="entry name" value="P-loop_NTPase"/>
</dbReference>
<evidence type="ECO:0000256" key="3">
    <source>
        <dbReference type="ARBA" id="ARBA00023134"/>
    </source>
</evidence>
<proteinExistence type="predicted"/>
<dbReference type="PANTHER" id="PTHR10218">
    <property type="entry name" value="GTP-BINDING PROTEIN ALPHA SUBUNIT"/>
    <property type="match status" value="1"/>
</dbReference>
<organism evidence="8 9">
    <name type="scientific">Psilocybe cyanescens</name>
    <dbReference type="NCBI Taxonomy" id="93625"/>
    <lineage>
        <taxon>Eukaryota</taxon>
        <taxon>Fungi</taxon>
        <taxon>Dikarya</taxon>
        <taxon>Basidiomycota</taxon>
        <taxon>Agaricomycotina</taxon>
        <taxon>Agaricomycetes</taxon>
        <taxon>Agaricomycetidae</taxon>
        <taxon>Agaricales</taxon>
        <taxon>Agaricineae</taxon>
        <taxon>Strophariaceae</taxon>
        <taxon>Psilocybe</taxon>
    </lineage>
</organism>
<evidence type="ECO:0000313" key="9">
    <source>
        <dbReference type="Proteomes" id="UP000283269"/>
    </source>
</evidence>
<dbReference type="OrthoDB" id="5817230at2759"/>
<dbReference type="InterPro" id="IPR011025">
    <property type="entry name" value="GproteinA_insert"/>
</dbReference>
<gene>
    <name evidence="8" type="ORF">CVT25_012725</name>
</gene>
<dbReference type="GO" id="GO:0031683">
    <property type="term" value="F:G-protein beta/gamma-subunit complex binding"/>
    <property type="evidence" value="ECO:0007669"/>
    <property type="project" value="InterPro"/>
</dbReference>
<dbReference type="SMART" id="SM00275">
    <property type="entry name" value="G_alpha"/>
    <property type="match status" value="1"/>
</dbReference>
<keyword evidence="2 5" id="KW-0547">Nucleotide-binding</keyword>
<dbReference type="InterPro" id="IPR001019">
    <property type="entry name" value="Gprotein_alpha_su"/>
</dbReference>
<evidence type="ECO:0000256" key="1">
    <source>
        <dbReference type="ARBA" id="ARBA00022723"/>
    </source>
</evidence>
<feature type="binding site" evidence="6">
    <location>
        <position position="307"/>
    </location>
    <ligand>
        <name>Mg(2+)</name>
        <dbReference type="ChEBI" id="CHEBI:18420"/>
    </ligand>
</feature>
<dbReference type="Proteomes" id="UP000283269">
    <property type="component" value="Unassembled WGS sequence"/>
</dbReference>
<dbReference type="InParanoid" id="A0A409XSJ9"/>
<feature type="compositionally biased region" description="Basic and acidic residues" evidence="7">
    <location>
        <begin position="31"/>
        <end position="55"/>
    </location>
</feature>
<dbReference type="SUPFAM" id="SSF52540">
    <property type="entry name" value="P-loop containing nucleoside triphosphate hydrolases"/>
    <property type="match status" value="1"/>
</dbReference>